<organism evidence="1 2">
    <name type="scientific">Melastoma candidum</name>
    <dbReference type="NCBI Taxonomy" id="119954"/>
    <lineage>
        <taxon>Eukaryota</taxon>
        <taxon>Viridiplantae</taxon>
        <taxon>Streptophyta</taxon>
        <taxon>Embryophyta</taxon>
        <taxon>Tracheophyta</taxon>
        <taxon>Spermatophyta</taxon>
        <taxon>Magnoliopsida</taxon>
        <taxon>eudicotyledons</taxon>
        <taxon>Gunneridae</taxon>
        <taxon>Pentapetalae</taxon>
        <taxon>rosids</taxon>
        <taxon>malvids</taxon>
        <taxon>Myrtales</taxon>
        <taxon>Melastomataceae</taxon>
        <taxon>Melastomatoideae</taxon>
        <taxon>Melastomateae</taxon>
        <taxon>Melastoma</taxon>
    </lineage>
</organism>
<sequence>MTGIMNYRVHLLRCKGRPGKIADNLFEVSRPAPLETVHVEERPLSQDDGSLKQVQSTVKNEDVDSPGTATSKYDEQSFLAHHASGETSPQLMDLDNVDAAVTSCEGRKKSDNLVITGGEEAEPSASKCDSKFLENSGAESLMSEGDRAGQRKDGGIMTEDSIVSEFIIATNKETARRASEVFDKLLPDGECKVDTSCTAGSTALQIDSLILRKLATRKQYSRFKERVLALKYKAFGQLWKEDLHQLALRKCRAKSQKKCDSSLRVSMNGNQKHRSSIRLRIASPGNWSPGSTADAVSCTSKMLTDFQVKIYRKNLAMPALILDDKEKTASRFVTTNGLIEDPCALEEERKMINPWTSEEREIFLDKLATVGKDFKRIASFLDHKTTADCVEFYYKNHKSDSFKRTMSKLDSGKRGKSLSTKTYLKTSEKRCAREVNPIPLEVLGAASVIVSESDKKMLDCDVRAVPFTVDGCNNSRLSRTDCRDDTSSCGAYASEREAVAADILAGIGCSLSSEAMSSCITTSIDPIEKGHKKMEFAVKRPLTPDLAEMEEDTETCSGESCGELDPSDWTDEEKCAFIQALTDYGKDFAVISRIIGTRSLDQCKVFFSKARKCLGLDLLRSKTSITGACFSNDVHRGDSDSEDACDVETCSAICDDRSGTKMNEDLQLPVADATVVESKVSKSVNLQTDLNEIDLHAGTQHYDAVGAKDVKVFVADDRLLKNGKSIGALPGLHQSSAVPFMYMDGLGDQVTAGITVSQVAVSVNENVESKPATLAPVDHTYSSPVCHDGRKDGFLGEDTVTVSNASTTAHSCSTLVDSRKDSSPVSSSCKASELGVGLRSEPKLKGSFGATPGGVSDGSLLQERSVSGSQDCSTIPAAVDRAPLTAVDLPSGRHVMRNGDHSMIASENSLLSSYEQLRILRGLPVQMPSLGIIAESHGVTLSAVPNFVKTEDNGQYTSQDIIFGRSGASKSDGFIAELPLLPPKSEQRNNVSPVLRQSSSERVQNKEKPSGSGDFKLFGQILSHPPLNSKSKSIGENGVNQKVSSKPSALKPCGNRSEDRSSSLPKSDPISSMNLQNVPVRSYGFWDGNRIQTGLHSLPNSAILLAKYPAAFGDYPMSSAKLEQLQLQARAKSNDCHSNGLSSFTSREIANNGGIMDCLSLRSREDAKVQPFTIDVKHQQRLDACPDVPRCSSFETIPILQQHQGMGGMITMNVMGRGGPCNGISDPVAAIKMHYAQSEQYVGQNVNVNVVREDESWRGKGDLGGR</sequence>
<dbReference type="Proteomes" id="UP001057402">
    <property type="component" value="Chromosome 2"/>
</dbReference>
<comment type="caution">
    <text evidence="1">The sequence shown here is derived from an EMBL/GenBank/DDBJ whole genome shotgun (WGS) entry which is preliminary data.</text>
</comment>
<reference evidence="2" key="1">
    <citation type="journal article" date="2023" name="Front. Plant Sci.">
        <title>Chromosomal-level genome assembly of Melastoma candidum provides insights into trichome evolution.</title>
        <authorList>
            <person name="Zhong Y."/>
            <person name="Wu W."/>
            <person name="Sun C."/>
            <person name="Zou P."/>
            <person name="Liu Y."/>
            <person name="Dai S."/>
            <person name="Zhou R."/>
        </authorList>
    </citation>
    <scope>NUCLEOTIDE SEQUENCE [LARGE SCALE GENOMIC DNA]</scope>
</reference>
<evidence type="ECO:0000313" key="2">
    <source>
        <dbReference type="Proteomes" id="UP001057402"/>
    </source>
</evidence>
<protein>
    <submittedName>
        <fullName evidence="1">Uncharacterized protein</fullName>
    </submittedName>
</protein>
<dbReference type="EMBL" id="CM042881">
    <property type="protein sequence ID" value="KAI4384416.1"/>
    <property type="molecule type" value="Genomic_DNA"/>
</dbReference>
<keyword evidence="2" id="KW-1185">Reference proteome</keyword>
<name>A0ACB9S1Q9_9MYRT</name>
<evidence type="ECO:0000313" key="1">
    <source>
        <dbReference type="EMBL" id="KAI4384416.1"/>
    </source>
</evidence>
<proteinExistence type="predicted"/>
<gene>
    <name evidence="1" type="ORF">MLD38_002578</name>
</gene>
<accession>A0ACB9S1Q9</accession>